<gene>
    <name evidence="1" type="ORF">NP511_17850</name>
</gene>
<proteinExistence type="predicted"/>
<organism evidence="1 2">
    <name type="scientific">Natrinema thermotolerans</name>
    <dbReference type="NCBI Taxonomy" id="121872"/>
    <lineage>
        <taxon>Archaea</taxon>
        <taxon>Methanobacteriati</taxon>
        <taxon>Methanobacteriota</taxon>
        <taxon>Stenosarchaea group</taxon>
        <taxon>Halobacteria</taxon>
        <taxon>Halobacteriales</taxon>
        <taxon>Natrialbaceae</taxon>
        <taxon>Natrinema</taxon>
    </lineage>
</organism>
<reference evidence="1 2" key="1">
    <citation type="submission" date="2022-07" db="EMBL/GenBank/DDBJ databases">
        <title>Two temperate virus in Haloterrigena jeotgali A29.</title>
        <authorList>
            <person name="Deng X."/>
        </authorList>
    </citation>
    <scope>NUCLEOTIDE SEQUENCE [LARGE SCALE GENOMIC DNA]</scope>
    <source>
        <strain evidence="1 2">A29</strain>
    </source>
</reference>
<dbReference type="AlphaFoldDB" id="A0AAF0PD33"/>
<evidence type="ECO:0000313" key="1">
    <source>
        <dbReference type="EMBL" id="WMT07239.1"/>
    </source>
</evidence>
<sequence length="56" mass="6494">MTVSKQPDRVTVDESAYDQLSHIKASTKVPKHRIIGHCIEFAVQNSDEFQQYMEEQ</sequence>
<dbReference type="Proteomes" id="UP001224926">
    <property type="component" value="Chromosome"/>
</dbReference>
<accession>A0AAF0PD33</accession>
<keyword evidence="2" id="KW-1185">Reference proteome</keyword>
<evidence type="ECO:0000313" key="2">
    <source>
        <dbReference type="Proteomes" id="UP001224926"/>
    </source>
</evidence>
<protein>
    <submittedName>
        <fullName evidence="1">Uncharacterized protein</fullName>
    </submittedName>
</protein>
<name>A0AAF0PD33_9EURY</name>
<dbReference type="RefSeq" id="WP_158413758.1">
    <property type="nucleotide sequence ID" value="NZ_CP101873.1"/>
</dbReference>
<dbReference type="GeneID" id="84215845"/>
<dbReference type="EMBL" id="CP101873">
    <property type="protein sequence ID" value="WMT07239.1"/>
    <property type="molecule type" value="Genomic_DNA"/>
</dbReference>